<organism evidence="1">
    <name type="scientific">uncultured Thermoleophilia bacterium</name>
    <dbReference type="NCBI Taxonomy" id="1497501"/>
    <lineage>
        <taxon>Bacteria</taxon>
        <taxon>Bacillati</taxon>
        <taxon>Actinomycetota</taxon>
        <taxon>Thermoleophilia</taxon>
        <taxon>environmental samples</taxon>
    </lineage>
</organism>
<accession>A0A6J4TTV7</accession>
<dbReference type="GO" id="GO:0004847">
    <property type="term" value="F:urea carboxylase activity"/>
    <property type="evidence" value="ECO:0007669"/>
    <property type="project" value="UniProtKB-EC"/>
</dbReference>
<proteinExistence type="predicted"/>
<keyword evidence="1" id="KW-0436">Ligase</keyword>
<name>A0A6J4TTV7_9ACTN</name>
<protein>
    <submittedName>
        <fullName evidence="1">Urea carboxylase</fullName>
        <ecNumber evidence="1">6.3.4.6</ecNumber>
    </submittedName>
</protein>
<dbReference type="EMBL" id="CADCWC010000173">
    <property type="protein sequence ID" value="CAA9531911.1"/>
    <property type="molecule type" value="Genomic_DNA"/>
</dbReference>
<dbReference type="EC" id="6.3.4.6" evidence="1"/>
<reference evidence="1" key="1">
    <citation type="submission" date="2020-02" db="EMBL/GenBank/DDBJ databases">
        <authorList>
            <person name="Meier V. D."/>
        </authorList>
    </citation>
    <scope>NUCLEOTIDE SEQUENCE</scope>
    <source>
        <strain evidence="1">AVDCRST_MAG79</strain>
    </source>
</reference>
<sequence>MLAAVADNARWCDLVCRSHGLPTALGEDLWVAPEGAPRFYPDAVTLAPGMTAEAVLGGIAARPGSAVKDSFADVDLGSHGFAVLFEARWLFREPAPYRDRPRLGWDAVATEDEFDRWVTAADLEGILRPELLGDATVRLLLARGEGPEAAGAVVHATDGVAGLSNVFAAGMDPDAVWPDLPAVVRQAAGDLPIVGYEHGDELRCALATGFAAIGALRVWVRLPA</sequence>
<dbReference type="AlphaFoldDB" id="A0A6J4TTV7"/>
<gene>
    <name evidence="1" type="ORF">AVDCRST_MAG79-1002</name>
</gene>
<evidence type="ECO:0000313" key="1">
    <source>
        <dbReference type="EMBL" id="CAA9531911.1"/>
    </source>
</evidence>